<evidence type="ECO:0000256" key="7">
    <source>
        <dbReference type="SAM" id="MobiDB-lite"/>
    </source>
</evidence>
<feature type="region of interest" description="Disordered" evidence="7">
    <location>
        <begin position="259"/>
        <end position="300"/>
    </location>
</feature>
<feature type="compositionally biased region" description="Pro residues" evidence="7">
    <location>
        <begin position="126"/>
        <end position="138"/>
    </location>
</feature>
<evidence type="ECO:0000259" key="8">
    <source>
        <dbReference type="PROSITE" id="PS50858"/>
    </source>
</evidence>
<protein>
    <recommendedName>
        <fullName evidence="8">BSD domain-containing protein</fullName>
    </recommendedName>
</protein>
<dbReference type="InterPro" id="IPR035925">
    <property type="entry name" value="BSD_dom_sf"/>
</dbReference>
<keyword evidence="3" id="KW-0677">Repeat</keyword>
<keyword evidence="5" id="KW-0804">Transcription</keyword>
<dbReference type="OrthoDB" id="360521at2759"/>
<feature type="region of interest" description="Disordered" evidence="7">
    <location>
        <begin position="126"/>
        <end position="190"/>
    </location>
</feature>
<dbReference type="Pfam" id="PF08567">
    <property type="entry name" value="PH_TFIIH"/>
    <property type="match status" value="1"/>
</dbReference>
<evidence type="ECO:0000256" key="4">
    <source>
        <dbReference type="ARBA" id="ARBA00023015"/>
    </source>
</evidence>
<reference evidence="9" key="1">
    <citation type="submission" date="2020-05" db="EMBL/GenBank/DDBJ databases">
        <title>Mycena genomes resolve the evolution of fungal bioluminescence.</title>
        <authorList>
            <person name="Tsai I.J."/>
        </authorList>
    </citation>
    <scope>NUCLEOTIDE SEQUENCE</scope>
    <source>
        <strain evidence="9">110903Hualien_Pintung</strain>
    </source>
</reference>
<dbReference type="InterPro" id="IPR011993">
    <property type="entry name" value="PH-like_dom_sf"/>
</dbReference>
<comment type="similarity">
    <text evidence="2">Belongs to the TFB1 family.</text>
</comment>
<dbReference type="AlphaFoldDB" id="A0A8H6SXB4"/>
<dbReference type="EMBL" id="JACAZE010000009">
    <property type="protein sequence ID" value="KAF7306057.1"/>
    <property type="molecule type" value="Genomic_DNA"/>
</dbReference>
<evidence type="ECO:0000256" key="5">
    <source>
        <dbReference type="ARBA" id="ARBA00023163"/>
    </source>
</evidence>
<feature type="compositionally biased region" description="Basic and acidic residues" evidence="7">
    <location>
        <begin position="269"/>
        <end position="285"/>
    </location>
</feature>
<dbReference type="InterPro" id="IPR005607">
    <property type="entry name" value="BSD_dom"/>
</dbReference>
<accession>A0A8H6SXB4</accession>
<evidence type="ECO:0000313" key="9">
    <source>
        <dbReference type="EMBL" id="KAF7306057.1"/>
    </source>
</evidence>
<dbReference type="CDD" id="cd13229">
    <property type="entry name" value="PH_TFIIH"/>
    <property type="match status" value="1"/>
</dbReference>
<dbReference type="InterPro" id="IPR013876">
    <property type="entry name" value="TFIIH_BTF_p62_N"/>
</dbReference>
<evidence type="ECO:0000256" key="6">
    <source>
        <dbReference type="ARBA" id="ARBA00023242"/>
    </source>
</evidence>
<organism evidence="9 10">
    <name type="scientific">Mycena chlorophos</name>
    <name type="common">Agaric fungus</name>
    <name type="synonym">Agaricus chlorophos</name>
    <dbReference type="NCBI Taxonomy" id="658473"/>
    <lineage>
        <taxon>Eukaryota</taxon>
        <taxon>Fungi</taxon>
        <taxon>Dikarya</taxon>
        <taxon>Basidiomycota</taxon>
        <taxon>Agaricomycotina</taxon>
        <taxon>Agaricomycetes</taxon>
        <taxon>Agaricomycetidae</taxon>
        <taxon>Agaricales</taxon>
        <taxon>Marasmiineae</taxon>
        <taxon>Mycenaceae</taxon>
        <taxon>Mycena</taxon>
    </lineage>
</organism>
<evidence type="ECO:0000256" key="3">
    <source>
        <dbReference type="ARBA" id="ARBA00022737"/>
    </source>
</evidence>
<dbReference type="InterPro" id="IPR027079">
    <property type="entry name" value="Tfb1/GTF2H1"/>
</dbReference>
<evidence type="ECO:0000256" key="2">
    <source>
        <dbReference type="ARBA" id="ARBA00009448"/>
    </source>
</evidence>
<evidence type="ECO:0000256" key="1">
    <source>
        <dbReference type="ARBA" id="ARBA00004123"/>
    </source>
</evidence>
<proteinExistence type="inferred from homology"/>
<comment type="subcellular location">
    <subcellularLocation>
        <location evidence="1">Nucleus</location>
    </subcellularLocation>
</comment>
<feature type="domain" description="BSD" evidence="8">
    <location>
        <begin position="211"/>
        <end position="253"/>
    </location>
</feature>
<comment type="caution">
    <text evidence="9">The sequence shown here is derived from an EMBL/GenBank/DDBJ whole genome shotgun (WGS) entry which is preliminary data.</text>
</comment>
<evidence type="ECO:0000313" key="10">
    <source>
        <dbReference type="Proteomes" id="UP000613580"/>
    </source>
</evidence>
<dbReference type="GO" id="GO:0000439">
    <property type="term" value="C:transcription factor TFIIH core complex"/>
    <property type="evidence" value="ECO:0007669"/>
    <property type="project" value="InterPro"/>
</dbReference>
<dbReference type="SUPFAM" id="SSF140383">
    <property type="entry name" value="BSD domain-like"/>
    <property type="match status" value="1"/>
</dbReference>
<dbReference type="SUPFAM" id="SSF50729">
    <property type="entry name" value="PH domain-like"/>
    <property type="match status" value="1"/>
</dbReference>
<dbReference type="PROSITE" id="PS50858">
    <property type="entry name" value="BSD"/>
    <property type="match status" value="1"/>
</dbReference>
<keyword evidence="6" id="KW-0539">Nucleus</keyword>
<dbReference type="Proteomes" id="UP000613580">
    <property type="component" value="Unassembled WGS sequence"/>
</dbReference>
<dbReference type="Gene3D" id="2.30.29.30">
    <property type="entry name" value="Pleckstrin-homology domain (PH domain)/Phosphotyrosine-binding domain (PTB)"/>
    <property type="match status" value="1"/>
</dbReference>
<dbReference type="GO" id="GO:0006289">
    <property type="term" value="P:nucleotide-excision repair"/>
    <property type="evidence" value="ECO:0007669"/>
    <property type="project" value="InterPro"/>
</dbReference>
<feature type="compositionally biased region" description="Low complexity" evidence="7">
    <location>
        <begin position="139"/>
        <end position="158"/>
    </location>
</feature>
<sequence length="676" mass="74540">MPSSVCAAKASYKKLPGLLELTDAHLQWAQDGKPPSIRVPLSDVQALFCSKENSAQVRLKVALFSEEGGPGHSFAFLSPNGVHERENFKNELTVIVGLNRAARDVAVQPPPSPPKPVQPVVAAAVPPPITSSIPPPIVPQQQTPMQTQQQPRLATPAQMPQPQPQRPTQSLSQTPSHSRAVSVASSSAATADPTRNLVIIPGNDYATDVRLRKEILKNNPELGALHRDLVVMSGQLSETEFWEGRQHLLLSLAAAENQKKGKPGQIVDPRPETVDGETKNSHDAADDPGDLRGVSGHCEGASGERTVQSMLCALSRMAENKEMLKHFFLQLTEEEFWTRYFRSKLYHAHRASIRSTAVQHVVQDDPILDKYLEKIDDELEPRRQRSERVEWFVDLGATSEDHVETGNEKDVTMLAGRQRGALPLIRKFNEHSERLLNSALGEIPASKRQKLNEEGDYGQIDLDDLHDAQSSAGIVLEMQDRQRYFEGGIANGRSSEADKPLDMKQLIRHAKANMDGWEASLAQLRIPKEAGDRALISMTQNVAARLDVKARKNDIPEALFRQMTICQAAANEFLRQFWSSMYPPAAEVQVAATPTPQQRAAKAAKMIGYLAKTHEKVGALVAMGPQHNVDKQRIEIVSSFRLAFHCAMKPVITAVNRAIAYHQSKTTKPAAGPRVS</sequence>
<feature type="compositionally biased region" description="Low complexity" evidence="7">
    <location>
        <begin position="166"/>
        <end position="190"/>
    </location>
</feature>
<name>A0A8H6SXB4_MYCCL</name>
<dbReference type="PANTHER" id="PTHR12856">
    <property type="entry name" value="TRANSCRIPTION INITIATION FACTOR IIH-RELATED"/>
    <property type="match status" value="1"/>
</dbReference>
<dbReference type="Gene3D" id="6.10.140.1200">
    <property type="match status" value="1"/>
</dbReference>
<keyword evidence="4" id="KW-0805">Transcription regulation</keyword>
<dbReference type="GO" id="GO:0006351">
    <property type="term" value="P:DNA-templated transcription"/>
    <property type="evidence" value="ECO:0007669"/>
    <property type="project" value="InterPro"/>
</dbReference>
<keyword evidence="10" id="KW-1185">Reference proteome</keyword>
<gene>
    <name evidence="9" type="ORF">HMN09_00760600</name>
</gene>